<dbReference type="Pfam" id="PF02790">
    <property type="entry name" value="COX2_TM"/>
    <property type="match status" value="1"/>
</dbReference>
<keyword evidence="25" id="KW-1185">Reference proteome</keyword>
<dbReference type="Gene3D" id="1.10.760.10">
    <property type="entry name" value="Cytochrome c-like domain"/>
    <property type="match status" value="1"/>
</dbReference>
<keyword evidence="10 19" id="KW-1133">Transmembrane helix</keyword>
<dbReference type="NCBIfam" id="TIGR02866">
    <property type="entry name" value="CoxB"/>
    <property type="match status" value="1"/>
</dbReference>
<dbReference type="InterPro" id="IPR009056">
    <property type="entry name" value="Cyt_c-like_dom"/>
</dbReference>
<evidence type="ECO:0000259" key="22">
    <source>
        <dbReference type="PROSITE" id="PS50999"/>
    </source>
</evidence>
<feature type="domain" description="Cytochrome oxidase subunit II transmembrane region profile" evidence="22">
    <location>
        <begin position="23"/>
        <end position="118"/>
    </location>
</feature>
<evidence type="ECO:0000256" key="15">
    <source>
        <dbReference type="ARBA" id="ARBA00047816"/>
    </source>
</evidence>
<evidence type="ECO:0000259" key="23">
    <source>
        <dbReference type="PROSITE" id="PS51007"/>
    </source>
</evidence>
<keyword evidence="5 17" id="KW-0679">Respiratory chain</keyword>
<evidence type="ECO:0000256" key="16">
    <source>
        <dbReference type="PROSITE-ProRule" id="PRU00433"/>
    </source>
</evidence>
<comment type="catalytic activity">
    <reaction evidence="15 18">
        <text>4 Fe(II)-[cytochrome c] + O2 + 8 H(+)(in) = 4 Fe(III)-[cytochrome c] + 2 H2O + 4 H(+)(out)</text>
        <dbReference type="Rhea" id="RHEA:11436"/>
        <dbReference type="Rhea" id="RHEA-COMP:10350"/>
        <dbReference type="Rhea" id="RHEA-COMP:14399"/>
        <dbReference type="ChEBI" id="CHEBI:15377"/>
        <dbReference type="ChEBI" id="CHEBI:15378"/>
        <dbReference type="ChEBI" id="CHEBI:15379"/>
        <dbReference type="ChEBI" id="CHEBI:29033"/>
        <dbReference type="ChEBI" id="CHEBI:29034"/>
        <dbReference type="EC" id="7.1.1.9"/>
    </reaction>
</comment>
<dbReference type="InterPro" id="IPR036257">
    <property type="entry name" value="Cyt_c_oxidase_su2_TM_sf"/>
</dbReference>
<dbReference type="EMBL" id="CP048836">
    <property type="protein sequence ID" value="QID17082.1"/>
    <property type="molecule type" value="Genomic_DNA"/>
</dbReference>
<evidence type="ECO:0000256" key="1">
    <source>
        <dbReference type="ARBA" id="ARBA00004141"/>
    </source>
</evidence>
<name>A0A6C1B0G1_9RHOO</name>
<dbReference type="GO" id="GO:0020037">
    <property type="term" value="F:heme binding"/>
    <property type="evidence" value="ECO:0007669"/>
    <property type="project" value="InterPro"/>
</dbReference>
<dbReference type="PANTHER" id="PTHR22888:SF9">
    <property type="entry name" value="CYTOCHROME C OXIDASE SUBUNIT 2"/>
    <property type="match status" value="1"/>
</dbReference>
<keyword evidence="6 17" id="KW-0812">Transmembrane</keyword>
<keyword evidence="8" id="KW-1278">Translocase</keyword>
<feature type="transmembrane region" description="Helical" evidence="19">
    <location>
        <begin position="90"/>
        <end position="108"/>
    </location>
</feature>
<dbReference type="Pfam" id="PF13442">
    <property type="entry name" value="Cytochrome_CBB3"/>
    <property type="match status" value="1"/>
</dbReference>
<dbReference type="AlphaFoldDB" id="A0A6C1B0G1"/>
<evidence type="ECO:0000256" key="7">
    <source>
        <dbReference type="ARBA" id="ARBA00022723"/>
    </source>
</evidence>
<dbReference type="EC" id="7.1.1.9" evidence="18"/>
<evidence type="ECO:0000256" key="11">
    <source>
        <dbReference type="ARBA" id="ARBA00023004"/>
    </source>
</evidence>
<evidence type="ECO:0000256" key="18">
    <source>
        <dbReference type="RuleBase" id="RU004024"/>
    </source>
</evidence>
<evidence type="ECO:0000256" key="3">
    <source>
        <dbReference type="ARBA" id="ARBA00022448"/>
    </source>
</evidence>
<accession>A0A6C1B0G1</accession>
<dbReference type="InterPro" id="IPR011759">
    <property type="entry name" value="Cyt_c_oxidase_su2_TM_dom"/>
</dbReference>
<dbReference type="PROSITE" id="PS00078">
    <property type="entry name" value="COX2"/>
    <property type="match status" value="1"/>
</dbReference>
<dbReference type="InterPro" id="IPR036909">
    <property type="entry name" value="Cyt_c-like_dom_sf"/>
</dbReference>
<dbReference type="PRINTS" id="PR01166">
    <property type="entry name" value="CYCOXIDASEII"/>
</dbReference>
<comment type="function">
    <text evidence="14 18">Subunits I and II form the functional core of the enzyme complex. Electrons originating in cytochrome c are transferred via heme a and Cu(A) to the binuclear center formed by heme a3 and Cu(B).</text>
</comment>
<evidence type="ECO:0000256" key="5">
    <source>
        <dbReference type="ARBA" id="ARBA00022660"/>
    </source>
</evidence>
<dbReference type="InterPro" id="IPR002429">
    <property type="entry name" value="CcO_II-like_C"/>
</dbReference>
<protein>
    <recommendedName>
        <fullName evidence="18">Cytochrome c oxidase subunit 2</fullName>
        <ecNumber evidence="18">7.1.1.9</ecNumber>
    </recommendedName>
</protein>
<evidence type="ECO:0000256" key="9">
    <source>
        <dbReference type="ARBA" id="ARBA00022982"/>
    </source>
</evidence>
<keyword evidence="13 19" id="KW-0472">Membrane</keyword>
<dbReference type="SUPFAM" id="SSF81464">
    <property type="entry name" value="Cytochrome c oxidase subunit II-like, transmembrane region"/>
    <property type="match status" value="1"/>
</dbReference>
<organism evidence="24 25">
    <name type="scientific">Nitrogeniibacter mangrovi</name>
    <dbReference type="NCBI Taxonomy" id="2016596"/>
    <lineage>
        <taxon>Bacteria</taxon>
        <taxon>Pseudomonadati</taxon>
        <taxon>Pseudomonadota</taxon>
        <taxon>Betaproteobacteria</taxon>
        <taxon>Rhodocyclales</taxon>
        <taxon>Zoogloeaceae</taxon>
        <taxon>Nitrogeniibacter</taxon>
    </lineage>
</organism>
<evidence type="ECO:0000256" key="12">
    <source>
        <dbReference type="ARBA" id="ARBA00023008"/>
    </source>
</evidence>
<dbReference type="Gene3D" id="1.10.287.90">
    <property type="match status" value="1"/>
</dbReference>
<feature type="domain" description="Cytochrome oxidase subunit II copper A binding" evidence="21">
    <location>
        <begin position="119"/>
        <end position="259"/>
    </location>
</feature>
<dbReference type="PANTHER" id="PTHR22888">
    <property type="entry name" value="CYTOCHROME C OXIDASE, SUBUNIT II"/>
    <property type="match status" value="1"/>
</dbReference>
<evidence type="ECO:0000256" key="6">
    <source>
        <dbReference type="ARBA" id="ARBA00022692"/>
    </source>
</evidence>
<evidence type="ECO:0000256" key="8">
    <source>
        <dbReference type="ARBA" id="ARBA00022967"/>
    </source>
</evidence>
<comment type="cofactor">
    <cofactor evidence="18">
        <name>Cu cation</name>
        <dbReference type="ChEBI" id="CHEBI:23378"/>
    </cofactor>
    <text evidence="18">Binds a copper A center.</text>
</comment>
<sequence length="377" mass="40869">MHMSKYARSAVSAASVLLGVPSLALADAVNLQTPVTPVASEIYDMHTMMLIICLVIFIAVFGVMFWSVFHHRKSKGAVAAHFHENTTVEIVWTIVPVLILLGMAYPATKTIIAMKDTSNADLTIKATGYQWKWGYDYIKGEGEGIRLISNLSTPQDQIQGKADKDEHYLLEVDQPLVVPVGKKIRILTTANDVIHAWWVPAFGVKQDAIPGYIRDTWFRADKEGVYRGNCAELCGKDHGFMPIEVHVVSAAKYTAWVNERQAAAATSAANDTKTWALPDLVAKGKDVFNANCAACHQPDGKGLPPAFPPLDGAAIVLAPPADQITTVLNGREGTPMAAWGKVLSDADLAAVITYTRNAWSNKTGEAIQPAQIAAARH</sequence>
<evidence type="ECO:0000256" key="4">
    <source>
        <dbReference type="ARBA" id="ARBA00022617"/>
    </source>
</evidence>
<keyword evidence="11 16" id="KW-0408">Iron</keyword>
<dbReference type="SUPFAM" id="SSF46626">
    <property type="entry name" value="Cytochrome c"/>
    <property type="match status" value="1"/>
</dbReference>
<dbReference type="Gene3D" id="2.60.40.420">
    <property type="entry name" value="Cupredoxins - blue copper proteins"/>
    <property type="match status" value="1"/>
</dbReference>
<keyword evidence="12 18" id="KW-0186">Copper</keyword>
<comment type="similarity">
    <text evidence="2 17">Belongs to the cytochrome c oxidase subunit 2 family.</text>
</comment>
<feature type="domain" description="Cytochrome c" evidence="23">
    <location>
        <begin position="279"/>
        <end position="359"/>
    </location>
</feature>
<keyword evidence="4 16" id="KW-0349">Heme</keyword>
<evidence type="ECO:0000256" key="2">
    <source>
        <dbReference type="ARBA" id="ARBA00007866"/>
    </source>
</evidence>
<comment type="subcellular location">
    <subcellularLocation>
        <location evidence="17">Cell membrane</location>
        <topology evidence="17">Multi-pass membrane protein</topology>
    </subcellularLocation>
    <subcellularLocation>
        <location evidence="1">Membrane</location>
        <topology evidence="1">Multi-pass membrane protein</topology>
    </subcellularLocation>
</comment>
<evidence type="ECO:0000259" key="21">
    <source>
        <dbReference type="PROSITE" id="PS50857"/>
    </source>
</evidence>
<dbReference type="InterPro" id="IPR014222">
    <property type="entry name" value="Cyt_c_oxidase_su2"/>
</dbReference>
<dbReference type="GO" id="GO:0016491">
    <property type="term" value="F:oxidoreductase activity"/>
    <property type="evidence" value="ECO:0007669"/>
    <property type="project" value="UniProtKB-KW"/>
</dbReference>
<proteinExistence type="inferred from homology"/>
<evidence type="ECO:0000256" key="13">
    <source>
        <dbReference type="ARBA" id="ARBA00023136"/>
    </source>
</evidence>
<evidence type="ECO:0000256" key="14">
    <source>
        <dbReference type="ARBA" id="ARBA00024688"/>
    </source>
</evidence>
<dbReference type="GO" id="GO:0005886">
    <property type="term" value="C:plasma membrane"/>
    <property type="evidence" value="ECO:0007669"/>
    <property type="project" value="UniProtKB-SubCell"/>
</dbReference>
<dbReference type="InterPro" id="IPR008972">
    <property type="entry name" value="Cupredoxin"/>
</dbReference>
<dbReference type="PROSITE" id="PS50999">
    <property type="entry name" value="COX2_TM"/>
    <property type="match status" value="1"/>
</dbReference>
<evidence type="ECO:0000256" key="20">
    <source>
        <dbReference type="SAM" id="SignalP"/>
    </source>
</evidence>
<evidence type="ECO:0000256" key="10">
    <source>
        <dbReference type="ARBA" id="ARBA00022989"/>
    </source>
</evidence>
<dbReference type="InterPro" id="IPR001505">
    <property type="entry name" value="Copper_CuA"/>
</dbReference>
<dbReference type="KEGG" id="azq:G3580_05165"/>
<keyword evidence="20" id="KW-0732">Signal</keyword>
<keyword evidence="3 17" id="KW-0813">Transport</keyword>
<dbReference type="PROSITE" id="PS50857">
    <property type="entry name" value="COX2_CUA"/>
    <property type="match status" value="1"/>
</dbReference>
<feature type="chain" id="PRO_5025528620" description="Cytochrome c oxidase subunit 2" evidence="20">
    <location>
        <begin position="27"/>
        <end position="377"/>
    </location>
</feature>
<reference evidence="24 25" key="1">
    <citation type="submission" date="2020-02" db="EMBL/GenBank/DDBJ databases">
        <title>Nitrogenibacter mangrovi gen. nov., sp. nov. isolated from mangrove sediment, a denitrifying betaproteobacterium.</title>
        <authorList>
            <person name="Liao H."/>
            <person name="Tian Y."/>
        </authorList>
    </citation>
    <scope>NUCLEOTIDE SEQUENCE [LARGE SCALE GENOMIC DNA]</scope>
    <source>
        <strain evidence="24 25">M9-3-2</strain>
    </source>
</reference>
<dbReference type="GO" id="GO:0004129">
    <property type="term" value="F:cytochrome-c oxidase activity"/>
    <property type="evidence" value="ECO:0007669"/>
    <property type="project" value="UniProtKB-EC"/>
</dbReference>
<dbReference type="SUPFAM" id="SSF49503">
    <property type="entry name" value="Cupredoxins"/>
    <property type="match status" value="1"/>
</dbReference>
<evidence type="ECO:0000256" key="17">
    <source>
        <dbReference type="RuleBase" id="RU000456"/>
    </source>
</evidence>
<evidence type="ECO:0000256" key="19">
    <source>
        <dbReference type="SAM" id="Phobius"/>
    </source>
</evidence>
<dbReference type="PROSITE" id="PS51007">
    <property type="entry name" value="CYTC"/>
    <property type="match status" value="1"/>
</dbReference>
<feature type="transmembrane region" description="Helical" evidence="19">
    <location>
        <begin position="45"/>
        <end position="69"/>
    </location>
</feature>
<gene>
    <name evidence="24" type="primary">coxB</name>
    <name evidence="24" type="ORF">G3580_05165</name>
</gene>
<dbReference type="GO" id="GO:0042773">
    <property type="term" value="P:ATP synthesis coupled electron transport"/>
    <property type="evidence" value="ECO:0007669"/>
    <property type="project" value="TreeGrafter"/>
</dbReference>
<keyword evidence="7 16" id="KW-0479">Metal-binding</keyword>
<keyword evidence="9 17" id="KW-0249">Electron transport</keyword>
<dbReference type="InterPro" id="IPR045187">
    <property type="entry name" value="CcO_II"/>
</dbReference>
<evidence type="ECO:0000313" key="25">
    <source>
        <dbReference type="Proteomes" id="UP000501991"/>
    </source>
</evidence>
<evidence type="ECO:0000313" key="24">
    <source>
        <dbReference type="EMBL" id="QID17082.1"/>
    </source>
</evidence>
<feature type="signal peptide" evidence="20">
    <location>
        <begin position="1"/>
        <end position="26"/>
    </location>
</feature>
<keyword evidence="24" id="KW-0560">Oxidoreductase</keyword>
<dbReference type="Pfam" id="PF00116">
    <property type="entry name" value="COX2"/>
    <property type="match status" value="1"/>
</dbReference>
<dbReference type="GO" id="GO:0005507">
    <property type="term" value="F:copper ion binding"/>
    <property type="evidence" value="ECO:0007669"/>
    <property type="project" value="InterPro"/>
</dbReference>
<dbReference type="Proteomes" id="UP000501991">
    <property type="component" value="Chromosome"/>
</dbReference>